<evidence type="ECO:0000256" key="5">
    <source>
        <dbReference type="ARBA" id="ARBA00022737"/>
    </source>
</evidence>
<comment type="caution">
    <text evidence="8">Lacks conserved residue(s) required for the propagation of feature annotation.</text>
</comment>
<feature type="disulfide bond" evidence="8">
    <location>
        <begin position="136"/>
        <end position="154"/>
    </location>
</feature>
<dbReference type="GO" id="GO:0006915">
    <property type="term" value="P:apoptotic process"/>
    <property type="evidence" value="ECO:0007669"/>
    <property type="project" value="UniProtKB-KW"/>
</dbReference>
<feature type="repeat" description="TNFR-Cys" evidence="8">
    <location>
        <begin position="76"/>
        <end position="117"/>
    </location>
</feature>
<dbReference type="InterPro" id="IPR001368">
    <property type="entry name" value="TNFR/NGFR_Cys_rich_reg"/>
</dbReference>
<dbReference type="EMBL" id="AFYH01199435">
    <property type="status" value="NOT_ANNOTATED_CDS"/>
    <property type="molecule type" value="Genomic_DNA"/>
</dbReference>
<dbReference type="InterPro" id="IPR034023">
    <property type="entry name" value="TNFRSF6B_N"/>
</dbReference>
<dbReference type="GO" id="GO:0007165">
    <property type="term" value="P:signal transduction"/>
    <property type="evidence" value="ECO:0007669"/>
    <property type="project" value="InterPro"/>
</dbReference>
<reference evidence="12" key="3">
    <citation type="submission" date="2025-09" db="UniProtKB">
        <authorList>
            <consortium name="Ensembl"/>
        </authorList>
    </citation>
    <scope>IDENTIFICATION</scope>
</reference>
<dbReference type="GeneID" id="102347388"/>
<feature type="domain" description="TNFR-Cys" evidence="11">
    <location>
        <begin position="76"/>
        <end position="117"/>
    </location>
</feature>
<dbReference type="EMBL" id="AFYH01199433">
    <property type="status" value="NOT_ANNOTATED_CDS"/>
    <property type="molecule type" value="Genomic_DNA"/>
</dbReference>
<feature type="chain" id="PRO_5003578865" evidence="9">
    <location>
        <begin position="31"/>
        <end position="303"/>
    </location>
</feature>
<dbReference type="InterPro" id="IPR052459">
    <property type="entry name" value="TNFRSF_decoy_receptor"/>
</dbReference>
<evidence type="ECO:0000256" key="3">
    <source>
        <dbReference type="ARBA" id="ARBA00022703"/>
    </source>
</evidence>
<keyword evidence="5" id="KW-0677">Repeat</keyword>
<keyword evidence="13" id="KW-1185">Reference proteome</keyword>
<dbReference type="OrthoDB" id="9990004at2759"/>
<evidence type="ECO:0000256" key="6">
    <source>
        <dbReference type="ARBA" id="ARBA00023157"/>
    </source>
</evidence>
<keyword evidence="7" id="KW-0325">Glycoprotein</keyword>
<keyword evidence="3" id="KW-0053">Apoptosis</keyword>
<dbReference type="InParanoid" id="H3A0J8"/>
<dbReference type="PANTHER" id="PTHR23097:SF116">
    <property type="entry name" value="TUMOR NECROSIS FACTOR RECEPTOR SUPERFAMILY MEMBER 6B"/>
    <property type="match status" value="1"/>
</dbReference>
<accession>H3A0J8</accession>
<evidence type="ECO:0000259" key="11">
    <source>
        <dbReference type="PROSITE" id="PS50050"/>
    </source>
</evidence>
<dbReference type="PANTHER" id="PTHR23097">
    <property type="entry name" value="TUMOR NECROSIS FACTOR RECEPTOR SUPERFAMILY MEMBER"/>
    <property type="match status" value="1"/>
</dbReference>
<dbReference type="SUPFAM" id="SSF57586">
    <property type="entry name" value="TNF receptor-like"/>
    <property type="match status" value="2"/>
</dbReference>
<dbReference type="SMART" id="SM00208">
    <property type="entry name" value="TNFR"/>
    <property type="match status" value="4"/>
</dbReference>
<dbReference type="PROSITE" id="PS50050">
    <property type="entry name" value="TNFR_NGFR_2"/>
    <property type="match status" value="2"/>
</dbReference>
<evidence type="ECO:0000256" key="9">
    <source>
        <dbReference type="SAM" id="SignalP"/>
    </source>
</evidence>
<dbReference type="STRING" id="7897.ENSLACP00000003169"/>
<dbReference type="KEGG" id="lcm:102347388"/>
<dbReference type="FunCoup" id="H3A0J8">
    <property type="interactions" value="262"/>
</dbReference>
<dbReference type="InterPro" id="IPR000488">
    <property type="entry name" value="Death_dom"/>
</dbReference>
<evidence type="ECO:0000259" key="10">
    <source>
        <dbReference type="PROSITE" id="PS50017"/>
    </source>
</evidence>
<evidence type="ECO:0000313" key="13">
    <source>
        <dbReference type="Proteomes" id="UP000008672"/>
    </source>
</evidence>
<feature type="disulfide bond" evidence="8">
    <location>
        <begin position="77"/>
        <end position="92"/>
    </location>
</feature>
<dbReference type="CDD" id="cd10575">
    <property type="entry name" value="TNFRSF6B"/>
    <property type="match status" value="1"/>
</dbReference>
<feature type="repeat" description="TNFR-Cys" evidence="8">
    <location>
        <begin position="118"/>
        <end position="154"/>
    </location>
</feature>
<dbReference type="GeneTree" id="ENSGT00940000162635"/>
<dbReference type="Ensembl" id="ENSLACT00000003199.1">
    <property type="protein sequence ID" value="ENSLACP00000003169.1"/>
    <property type="gene ID" value="ENSLACG00000002832.1"/>
</dbReference>
<dbReference type="Bgee" id="ENSLACG00000002832">
    <property type="expression patterns" value="Expressed in pectoral fin and 4 other cell types or tissues"/>
</dbReference>
<proteinExistence type="predicted"/>
<feature type="domain" description="Death" evidence="10">
    <location>
        <begin position="255"/>
        <end position="298"/>
    </location>
</feature>
<organism evidence="12 13">
    <name type="scientific">Latimeria chalumnae</name>
    <name type="common">Coelacanth</name>
    <dbReference type="NCBI Taxonomy" id="7897"/>
    <lineage>
        <taxon>Eukaryota</taxon>
        <taxon>Metazoa</taxon>
        <taxon>Chordata</taxon>
        <taxon>Craniata</taxon>
        <taxon>Vertebrata</taxon>
        <taxon>Euteleostomi</taxon>
        <taxon>Coelacanthiformes</taxon>
        <taxon>Coelacanthidae</taxon>
        <taxon>Latimeria</taxon>
    </lineage>
</organism>
<reference evidence="12" key="2">
    <citation type="submission" date="2025-08" db="UniProtKB">
        <authorList>
            <consortium name="Ensembl"/>
        </authorList>
    </citation>
    <scope>IDENTIFICATION</scope>
</reference>
<evidence type="ECO:0000256" key="1">
    <source>
        <dbReference type="ARBA" id="ARBA00004613"/>
    </source>
</evidence>
<reference evidence="13" key="1">
    <citation type="submission" date="2011-08" db="EMBL/GenBank/DDBJ databases">
        <title>The draft genome of Latimeria chalumnae.</title>
        <authorList>
            <person name="Di Palma F."/>
            <person name="Alfoldi J."/>
            <person name="Johnson J."/>
            <person name="Berlin A."/>
            <person name="Gnerre S."/>
            <person name="Jaffe D."/>
            <person name="MacCallum I."/>
            <person name="Young S."/>
            <person name="Walker B.J."/>
            <person name="Lander E."/>
            <person name="Lindblad-Toh K."/>
        </authorList>
    </citation>
    <scope>NUCLEOTIDE SEQUENCE [LARGE SCALE GENOMIC DNA]</scope>
    <source>
        <strain evidence="13">Wild caught</strain>
    </source>
</reference>
<feature type="disulfide bond" evidence="8">
    <location>
        <begin position="99"/>
        <end position="117"/>
    </location>
</feature>
<dbReference type="Gene3D" id="2.10.50.10">
    <property type="entry name" value="Tumor Necrosis Factor Receptor, subunit A, domain 2"/>
    <property type="match status" value="3"/>
</dbReference>
<evidence type="ECO:0000256" key="8">
    <source>
        <dbReference type="PROSITE-ProRule" id="PRU00206"/>
    </source>
</evidence>
<dbReference type="HOGENOM" id="CLU_057708_2_0_1"/>
<evidence type="ECO:0000256" key="2">
    <source>
        <dbReference type="ARBA" id="ARBA00022525"/>
    </source>
</evidence>
<dbReference type="PROSITE" id="PS50017">
    <property type="entry name" value="DEATH_DOMAIN"/>
    <property type="match status" value="1"/>
</dbReference>
<feature type="domain" description="TNFR-Cys" evidence="11">
    <location>
        <begin position="118"/>
        <end position="154"/>
    </location>
</feature>
<dbReference type="AlphaFoldDB" id="H3A0J8"/>
<dbReference type="OMA" id="PCQPHQD"/>
<keyword evidence="4 9" id="KW-0732">Signal</keyword>
<dbReference type="eggNOG" id="ENOG502RZKS">
    <property type="taxonomic scope" value="Eukaryota"/>
</dbReference>
<evidence type="ECO:0000256" key="4">
    <source>
        <dbReference type="ARBA" id="ARBA00022729"/>
    </source>
</evidence>
<comment type="subcellular location">
    <subcellularLocation>
        <location evidence="1">Secreted</location>
    </subcellularLocation>
</comment>
<keyword evidence="2" id="KW-0964">Secreted</keyword>
<evidence type="ECO:0000256" key="7">
    <source>
        <dbReference type="ARBA" id="ARBA00023180"/>
    </source>
</evidence>
<name>H3A0J8_LATCH</name>
<dbReference type="GO" id="GO:0005576">
    <property type="term" value="C:extracellular region"/>
    <property type="evidence" value="ECO:0007669"/>
    <property type="project" value="UniProtKB-SubCell"/>
</dbReference>
<protein>
    <submittedName>
        <fullName evidence="12">TNF receptor superfamily member 6b</fullName>
    </submittedName>
</protein>
<dbReference type="Pfam" id="PF00020">
    <property type="entry name" value="TNFR_c6"/>
    <property type="match status" value="4"/>
</dbReference>
<dbReference type="EMBL" id="AFYH01199434">
    <property type="status" value="NOT_ANNOTATED_CDS"/>
    <property type="molecule type" value="Genomic_DNA"/>
</dbReference>
<keyword evidence="6 8" id="KW-1015">Disulfide bond</keyword>
<sequence length="303" mass="34209">MCGASRRERERAAQLNMVLGLLLLVVFVRGITSTGSVPTYQQKDRRSGETLTCNQCPKGTYVVKHCTRDQQTVCGPCPSLHYTAFWNYLDKCRYCNVFCGENQVETRQCSATHNRVCECQPGYYLNFEFCMKHSTCPPGYGVSKPGDANADTKCDPCLPGHFAASSSKPCRRHTDCASSGLEVNVPGTRSHDTLCTTCRKYKHQGTGGNSSDCDQAVVEFLAYQNIPLKKLKHLDPNFRHNRKQSSGTQKEWAARKQLLALLTQWQKTTGDKPLIDTLLERLKRAKLHHVEEKLKRRFLTQLN</sequence>
<dbReference type="Proteomes" id="UP000008672">
    <property type="component" value="Unassembled WGS sequence"/>
</dbReference>
<feature type="signal peptide" evidence="9">
    <location>
        <begin position="1"/>
        <end position="30"/>
    </location>
</feature>
<dbReference type="EMBL" id="AFYH01199436">
    <property type="status" value="NOT_ANNOTATED_CDS"/>
    <property type="molecule type" value="Genomic_DNA"/>
</dbReference>
<evidence type="ECO:0000313" key="12">
    <source>
        <dbReference type="Ensembl" id="ENSLACP00000003169.1"/>
    </source>
</evidence>
<gene>
    <name evidence="12" type="primary">TNFRSF6B</name>
</gene>